<dbReference type="EMBL" id="JACNJN010000156">
    <property type="protein sequence ID" value="MBC8336338.1"/>
    <property type="molecule type" value="Genomic_DNA"/>
</dbReference>
<dbReference type="AlphaFoldDB" id="A0A8J6NHR5"/>
<evidence type="ECO:0000313" key="2">
    <source>
        <dbReference type="Proteomes" id="UP000614469"/>
    </source>
</evidence>
<sequence length="171" mass="20344">MPTPEQDQHFLEAAIPELKDYLLSDILFWPLGAKQPRLTIGGLLLAQRRLRAQQLGEQLHPKIATLREKWRAAWERKAAKELNARLDLWMNYLNDYRSNPENHAINYRHEVRWRVMLELLLTDISADLVELTTFDELLKRKLVPDKFIWNANLENQFSQDQYWFLYGFLPG</sequence>
<gene>
    <name evidence="1" type="ORF">H8E29_13825</name>
</gene>
<dbReference type="Proteomes" id="UP000614469">
    <property type="component" value="Unassembled WGS sequence"/>
</dbReference>
<proteinExistence type="predicted"/>
<organism evidence="1 2">
    <name type="scientific">Candidatus Desulfolinea nitratireducens</name>
    <dbReference type="NCBI Taxonomy" id="2841698"/>
    <lineage>
        <taxon>Bacteria</taxon>
        <taxon>Bacillati</taxon>
        <taxon>Chloroflexota</taxon>
        <taxon>Anaerolineae</taxon>
        <taxon>Anaerolineales</taxon>
        <taxon>Anaerolineales incertae sedis</taxon>
        <taxon>Candidatus Desulfolinea</taxon>
    </lineage>
</organism>
<reference evidence="1 2" key="1">
    <citation type="submission" date="2020-08" db="EMBL/GenBank/DDBJ databases">
        <title>Bridging the membrane lipid divide: bacteria of the FCB group superphylum have the potential to synthesize archaeal ether lipids.</title>
        <authorList>
            <person name="Villanueva L."/>
            <person name="Von Meijenfeldt F.A.B."/>
            <person name="Westbye A.B."/>
            <person name="Yadav S."/>
            <person name="Hopmans E.C."/>
            <person name="Dutilh B.E."/>
            <person name="Sinninghe Damste J.S."/>
        </authorList>
    </citation>
    <scope>NUCLEOTIDE SEQUENCE [LARGE SCALE GENOMIC DNA]</scope>
    <source>
        <strain evidence="1">NIOZ-UU36</strain>
    </source>
</reference>
<evidence type="ECO:0000313" key="1">
    <source>
        <dbReference type="EMBL" id="MBC8336338.1"/>
    </source>
</evidence>
<protein>
    <submittedName>
        <fullName evidence="1">Uncharacterized protein</fullName>
    </submittedName>
</protein>
<comment type="caution">
    <text evidence="1">The sequence shown here is derived from an EMBL/GenBank/DDBJ whole genome shotgun (WGS) entry which is preliminary data.</text>
</comment>
<accession>A0A8J6NHR5</accession>
<name>A0A8J6NHR5_9CHLR</name>